<dbReference type="Pfam" id="PF12320">
    <property type="entry name" value="SbcD_C"/>
    <property type="match status" value="1"/>
</dbReference>
<dbReference type="Pfam" id="PF00149">
    <property type="entry name" value="Metallophos"/>
    <property type="match status" value="1"/>
</dbReference>
<dbReference type="PANTHER" id="PTHR30337:SF0">
    <property type="entry name" value="NUCLEASE SBCCD SUBUNIT D"/>
    <property type="match status" value="1"/>
</dbReference>
<gene>
    <name evidence="7" type="primary">sbcD</name>
    <name evidence="10" type="ORF">EV147_4974</name>
</gene>
<dbReference type="GO" id="GO:0006260">
    <property type="term" value="P:DNA replication"/>
    <property type="evidence" value="ECO:0007669"/>
    <property type="project" value="UniProtKB-KW"/>
</dbReference>
<dbReference type="InterPro" id="IPR026843">
    <property type="entry name" value="SbcD_C"/>
</dbReference>
<evidence type="ECO:0000256" key="4">
    <source>
        <dbReference type="ARBA" id="ARBA00022722"/>
    </source>
</evidence>
<feature type="domain" description="Nuclease SbcCD subunit D C-terminal" evidence="9">
    <location>
        <begin position="285"/>
        <end position="373"/>
    </location>
</feature>
<dbReference type="Proteomes" id="UP000291078">
    <property type="component" value="Unassembled WGS sequence"/>
</dbReference>
<dbReference type="InterPro" id="IPR050535">
    <property type="entry name" value="DNA_Repair-Maintenance_Comp"/>
</dbReference>
<dbReference type="InterPro" id="IPR004593">
    <property type="entry name" value="SbcD"/>
</dbReference>
<evidence type="ECO:0000256" key="3">
    <source>
        <dbReference type="ARBA" id="ARBA00013365"/>
    </source>
</evidence>
<sequence length="401" mass="42867">MMRDRAAPPCLPRHRSEGTELRFLHTADWHLGRLFHARSLIEDQAFVLDQFVALVRDVRPDAVLIAGDVYDRAVPPPEAVALLDDVLARIVIGAGVPVVMIAGNHDSAQRLDFGARLLAARGLHVAGRVGAETTCVTLVDAHGEVRIYALPYAEPAAVRDAFGVDLSSHEAALGAQLDAIRAAHPAGVRAVAVGHAFVVGGAVSESERPLSVGGSGAVAAELFHGFDLVALGHLHRPQTIGGRVHYSGSLLKYSLSEADHRKSVSLIELDGSGEVRIEQIGLQPRRDLRILQGELADLIAAGPGDARRDDYVYAVLTDTGALLDPMARLREAYPNALAIERAILARSGQAGEAGRQLRELDTGSLFANFFREVSDADLNGDQRRALDDLLAGMEASERESA</sequence>
<keyword evidence="5 7" id="KW-0378">Hydrolase</keyword>
<keyword evidence="7" id="KW-0255">Endonuclease</keyword>
<dbReference type="PANTHER" id="PTHR30337">
    <property type="entry name" value="COMPONENT OF ATP-DEPENDENT DSDNA EXONUCLEASE"/>
    <property type="match status" value="1"/>
</dbReference>
<comment type="subunit">
    <text evidence="2 7">Heterodimer of SbcC and SbcD.</text>
</comment>
<dbReference type="InterPro" id="IPR041796">
    <property type="entry name" value="Mre11_N"/>
</dbReference>
<evidence type="ECO:0000256" key="6">
    <source>
        <dbReference type="ARBA" id="ARBA00022839"/>
    </source>
</evidence>
<organism evidence="10 11">
    <name type="scientific">Cupriavidus agavae</name>
    <dbReference type="NCBI Taxonomy" id="1001822"/>
    <lineage>
        <taxon>Bacteria</taxon>
        <taxon>Pseudomonadati</taxon>
        <taxon>Pseudomonadota</taxon>
        <taxon>Betaproteobacteria</taxon>
        <taxon>Burkholderiales</taxon>
        <taxon>Burkholderiaceae</taxon>
        <taxon>Cupriavidus</taxon>
    </lineage>
</organism>
<keyword evidence="7" id="KW-0235">DNA replication</keyword>
<keyword evidence="4 7" id="KW-0540">Nuclease</keyword>
<evidence type="ECO:0000256" key="1">
    <source>
        <dbReference type="ARBA" id="ARBA00010555"/>
    </source>
</evidence>
<dbReference type="InterPro" id="IPR004843">
    <property type="entry name" value="Calcineurin-like_PHP"/>
</dbReference>
<dbReference type="GO" id="GO:0004519">
    <property type="term" value="F:endonuclease activity"/>
    <property type="evidence" value="ECO:0007669"/>
    <property type="project" value="UniProtKB-KW"/>
</dbReference>
<feature type="domain" description="Calcineurin-like phosphoesterase" evidence="8">
    <location>
        <begin position="21"/>
        <end position="237"/>
    </location>
</feature>
<evidence type="ECO:0000256" key="2">
    <source>
        <dbReference type="ARBA" id="ARBA00011322"/>
    </source>
</evidence>
<accession>A0A4Q7R8V8</accession>
<dbReference type="Gene3D" id="3.60.21.10">
    <property type="match status" value="1"/>
</dbReference>
<name>A0A4Q7R8V8_9BURK</name>
<evidence type="ECO:0000259" key="9">
    <source>
        <dbReference type="Pfam" id="PF12320"/>
    </source>
</evidence>
<dbReference type="AlphaFoldDB" id="A0A4Q7R8V8"/>
<dbReference type="InterPro" id="IPR029052">
    <property type="entry name" value="Metallo-depent_PP-like"/>
</dbReference>
<dbReference type="SUPFAM" id="SSF56300">
    <property type="entry name" value="Metallo-dependent phosphatases"/>
    <property type="match status" value="1"/>
</dbReference>
<evidence type="ECO:0000259" key="8">
    <source>
        <dbReference type="Pfam" id="PF00149"/>
    </source>
</evidence>
<proteinExistence type="inferred from homology"/>
<comment type="similarity">
    <text evidence="1 7">Belongs to the SbcD family.</text>
</comment>
<dbReference type="NCBIfam" id="TIGR00619">
    <property type="entry name" value="sbcd"/>
    <property type="match status" value="1"/>
</dbReference>
<keyword evidence="6 7" id="KW-0269">Exonuclease</keyword>
<dbReference type="GO" id="GO:0008408">
    <property type="term" value="F:3'-5' exonuclease activity"/>
    <property type="evidence" value="ECO:0007669"/>
    <property type="project" value="InterPro"/>
</dbReference>
<dbReference type="GO" id="GO:0006310">
    <property type="term" value="P:DNA recombination"/>
    <property type="evidence" value="ECO:0007669"/>
    <property type="project" value="UniProtKB-KW"/>
</dbReference>
<comment type="function">
    <text evidence="7">SbcCD cleaves DNA hairpin structures. These structures can inhibit DNA replication and are intermediates in certain DNA recombination reactions. The complex acts as a 3'-&gt;5' double strand exonuclease that can open hairpins. It also has a 5' single-strand endonuclease activity.</text>
</comment>
<evidence type="ECO:0000256" key="7">
    <source>
        <dbReference type="RuleBase" id="RU363069"/>
    </source>
</evidence>
<keyword evidence="11" id="KW-1185">Reference proteome</keyword>
<keyword evidence="7" id="KW-0233">DNA recombination</keyword>
<reference evidence="10 11" key="1">
    <citation type="journal article" date="2015" name="Stand. Genomic Sci.">
        <title>Genomic Encyclopedia of Bacterial and Archaeal Type Strains, Phase III: the genomes of soil and plant-associated and newly described type strains.</title>
        <authorList>
            <person name="Whitman W.B."/>
            <person name="Woyke T."/>
            <person name="Klenk H.P."/>
            <person name="Zhou Y."/>
            <person name="Lilburn T.G."/>
            <person name="Beck B.J."/>
            <person name="De Vos P."/>
            <person name="Vandamme P."/>
            <person name="Eisen J.A."/>
            <person name="Garrity G."/>
            <person name="Hugenholtz P."/>
            <person name="Kyrpides N.C."/>
        </authorList>
    </citation>
    <scope>NUCLEOTIDE SEQUENCE [LARGE SCALE GENOMIC DNA]</scope>
    <source>
        <strain evidence="10 11">ASC-9842</strain>
    </source>
</reference>
<dbReference type="CDD" id="cd00840">
    <property type="entry name" value="MPP_Mre11_N"/>
    <property type="match status" value="1"/>
</dbReference>
<evidence type="ECO:0000313" key="11">
    <source>
        <dbReference type="Proteomes" id="UP000291078"/>
    </source>
</evidence>
<dbReference type="EMBL" id="SGXM01000012">
    <property type="protein sequence ID" value="RZT29343.1"/>
    <property type="molecule type" value="Genomic_DNA"/>
</dbReference>
<evidence type="ECO:0000313" key="10">
    <source>
        <dbReference type="EMBL" id="RZT29343.1"/>
    </source>
</evidence>
<protein>
    <recommendedName>
        <fullName evidence="3 7">Nuclease SbcCD subunit D</fullName>
    </recommendedName>
</protein>
<comment type="caution">
    <text evidence="10">The sequence shown here is derived from an EMBL/GenBank/DDBJ whole genome shotgun (WGS) entry which is preliminary data.</text>
</comment>
<evidence type="ECO:0000256" key="5">
    <source>
        <dbReference type="ARBA" id="ARBA00022801"/>
    </source>
</evidence>